<dbReference type="AlphaFoldDB" id="M2UDS6"/>
<feature type="signal peptide" evidence="1">
    <location>
        <begin position="1"/>
        <end position="20"/>
    </location>
</feature>
<evidence type="ECO:0000313" key="3">
    <source>
        <dbReference type="Proteomes" id="UP000016936"/>
    </source>
</evidence>
<gene>
    <name evidence="2" type="ORF">COCHEDRAFT_1101849</name>
</gene>
<sequence>MVQLNTLLLATIGLAIPAVAQKNYCASKDGTPWARSSTGFRFTSTSSSTWQWSSVDYNTDLVVYQDCNVVQHRPGSQRALRQFCIATSNNYQCWEAPGLNDPSGSCYLPDCSNINNMWAWFDG</sequence>
<accession>M2UDS6</accession>
<keyword evidence="1" id="KW-0732">Signal</keyword>
<dbReference type="HOGENOM" id="CLU_140458_0_0_1"/>
<reference evidence="3" key="2">
    <citation type="journal article" date="2013" name="PLoS Genet.">
        <title>Comparative genome structure, secondary metabolite, and effector coding capacity across Cochliobolus pathogens.</title>
        <authorList>
            <person name="Condon B.J."/>
            <person name="Leng Y."/>
            <person name="Wu D."/>
            <person name="Bushley K.E."/>
            <person name="Ohm R.A."/>
            <person name="Otillar R."/>
            <person name="Martin J."/>
            <person name="Schackwitz W."/>
            <person name="Grimwood J."/>
            <person name="MohdZainudin N."/>
            <person name="Xue C."/>
            <person name="Wang R."/>
            <person name="Manning V.A."/>
            <person name="Dhillon B."/>
            <person name="Tu Z.J."/>
            <person name="Steffenson B.J."/>
            <person name="Salamov A."/>
            <person name="Sun H."/>
            <person name="Lowry S."/>
            <person name="LaButti K."/>
            <person name="Han J."/>
            <person name="Copeland A."/>
            <person name="Lindquist E."/>
            <person name="Barry K."/>
            <person name="Schmutz J."/>
            <person name="Baker S.E."/>
            <person name="Ciuffetti L.M."/>
            <person name="Grigoriev I.V."/>
            <person name="Zhong S."/>
            <person name="Turgeon B.G."/>
        </authorList>
    </citation>
    <scope>NUCLEOTIDE SEQUENCE [LARGE SCALE GENOMIC DNA]</scope>
    <source>
        <strain evidence="3">C5 / ATCC 48332 / race O</strain>
    </source>
</reference>
<dbReference type="OrthoDB" id="3671912at2759"/>
<feature type="chain" id="PRO_5004027191" evidence="1">
    <location>
        <begin position="21"/>
        <end position="123"/>
    </location>
</feature>
<evidence type="ECO:0000313" key="2">
    <source>
        <dbReference type="EMBL" id="EMD91821.1"/>
    </source>
</evidence>
<protein>
    <submittedName>
        <fullName evidence="2">Uncharacterized protein</fullName>
    </submittedName>
</protein>
<organism evidence="2 3">
    <name type="scientific">Cochliobolus heterostrophus (strain C5 / ATCC 48332 / race O)</name>
    <name type="common">Southern corn leaf blight fungus</name>
    <name type="synonym">Bipolaris maydis</name>
    <dbReference type="NCBI Taxonomy" id="701091"/>
    <lineage>
        <taxon>Eukaryota</taxon>
        <taxon>Fungi</taxon>
        <taxon>Dikarya</taxon>
        <taxon>Ascomycota</taxon>
        <taxon>Pezizomycotina</taxon>
        <taxon>Dothideomycetes</taxon>
        <taxon>Pleosporomycetidae</taxon>
        <taxon>Pleosporales</taxon>
        <taxon>Pleosporineae</taxon>
        <taxon>Pleosporaceae</taxon>
        <taxon>Bipolaris</taxon>
    </lineage>
</organism>
<name>M2UDS6_COCH5</name>
<dbReference type="OMA" id="EPWAESA"/>
<reference evidence="2 3" key="1">
    <citation type="journal article" date="2012" name="PLoS Pathog.">
        <title>Diverse lifestyles and strategies of plant pathogenesis encoded in the genomes of eighteen Dothideomycetes fungi.</title>
        <authorList>
            <person name="Ohm R.A."/>
            <person name="Feau N."/>
            <person name="Henrissat B."/>
            <person name="Schoch C.L."/>
            <person name="Horwitz B.A."/>
            <person name="Barry K.W."/>
            <person name="Condon B.J."/>
            <person name="Copeland A.C."/>
            <person name="Dhillon B."/>
            <person name="Glaser F."/>
            <person name="Hesse C.N."/>
            <person name="Kosti I."/>
            <person name="LaButti K."/>
            <person name="Lindquist E.A."/>
            <person name="Lucas S."/>
            <person name="Salamov A.A."/>
            <person name="Bradshaw R.E."/>
            <person name="Ciuffetti L."/>
            <person name="Hamelin R.C."/>
            <person name="Kema G.H.J."/>
            <person name="Lawrence C."/>
            <person name="Scott J.A."/>
            <person name="Spatafora J.W."/>
            <person name="Turgeon B.G."/>
            <person name="de Wit P.J.G.M."/>
            <person name="Zhong S."/>
            <person name="Goodwin S.B."/>
            <person name="Grigoriev I.V."/>
        </authorList>
    </citation>
    <scope>NUCLEOTIDE SEQUENCE [LARGE SCALE GENOMIC DNA]</scope>
    <source>
        <strain evidence="3">C5 / ATCC 48332 / race O</strain>
    </source>
</reference>
<evidence type="ECO:0000256" key="1">
    <source>
        <dbReference type="SAM" id="SignalP"/>
    </source>
</evidence>
<proteinExistence type="predicted"/>
<dbReference type="EMBL" id="KB445576">
    <property type="protein sequence ID" value="EMD91821.1"/>
    <property type="molecule type" value="Genomic_DNA"/>
</dbReference>
<keyword evidence="3" id="KW-1185">Reference proteome</keyword>
<dbReference type="Proteomes" id="UP000016936">
    <property type="component" value="Unassembled WGS sequence"/>
</dbReference>